<feature type="transmembrane region" description="Helical" evidence="2">
    <location>
        <begin position="15"/>
        <end position="34"/>
    </location>
</feature>
<reference evidence="3 4" key="2">
    <citation type="submission" date="2020-07" db="EMBL/GenBank/DDBJ databases">
        <title>Genome of starter culture bacteria Kocuria salsicia reveals its technological properties and safety for usage in meat industry.</title>
        <authorList>
            <person name="Michael M."/>
            <person name="Konstantin K."/>
            <person name="Evgenii K."/>
            <person name="Galina S."/>
            <person name="Oksana K."/>
            <person name="Andrei L."/>
        </authorList>
    </citation>
    <scope>NUCLEOTIDE SEQUENCE [LARGE SCALE GENOMIC DNA]</scope>
    <source>
        <strain evidence="3 4">80</strain>
    </source>
</reference>
<organism evidence="3 4">
    <name type="scientific">Kocuria varians</name>
    <name type="common">Micrococcus varians</name>
    <dbReference type="NCBI Taxonomy" id="1272"/>
    <lineage>
        <taxon>Bacteria</taxon>
        <taxon>Bacillati</taxon>
        <taxon>Actinomycetota</taxon>
        <taxon>Actinomycetes</taxon>
        <taxon>Micrococcales</taxon>
        <taxon>Micrococcaceae</taxon>
        <taxon>Kocuria</taxon>
    </lineage>
</organism>
<dbReference type="RefSeq" id="WP_055084858.1">
    <property type="nucleotide sequence ID" value="NZ_CP059343.1"/>
</dbReference>
<dbReference type="InterPro" id="IPR018392">
    <property type="entry name" value="LysM"/>
</dbReference>
<name>A0A7D7Q8S8_KOCVA</name>
<proteinExistence type="predicted"/>
<gene>
    <name evidence="3" type="ORF">CIB50_0002269</name>
</gene>
<evidence type="ECO:0000313" key="4">
    <source>
        <dbReference type="Proteomes" id="UP000216825"/>
    </source>
</evidence>
<dbReference type="CDD" id="cd00118">
    <property type="entry name" value="LysM"/>
    <property type="match status" value="1"/>
</dbReference>
<feature type="transmembrane region" description="Helical" evidence="2">
    <location>
        <begin position="54"/>
        <end position="80"/>
    </location>
</feature>
<reference evidence="4" key="1">
    <citation type="submission" date="2017-08" db="EMBL/GenBank/DDBJ databases">
        <title>Draft Genome Sequence of Kocuria varians 80.</title>
        <authorList>
            <person name="Minaev M."/>
            <person name="Kurbakov K.A."/>
            <person name="Solodovnikova G.I."/>
            <person name="Kuznetsova O.A."/>
            <person name="Lisitsyn A.B."/>
        </authorList>
    </citation>
    <scope>NUCLEOTIDE SEQUENCE [LARGE SCALE GENOMIC DNA]</scope>
    <source>
        <strain evidence="4">80</strain>
    </source>
</reference>
<keyword evidence="2" id="KW-1133">Transmembrane helix</keyword>
<dbReference type="AlphaFoldDB" id="A0A7D7Q8S8"/>
<feature type="region of interest" description="Disordered" evidence="1">
    <location>
        <begin position="135"/>
        <end position="257"/>
    </location>
</feature>
<dbReference type="InterPro" id="IPR036779">
    <property type="entry name" value="LysM_dom_sf"/>
</dbReference>
<evidence type="ECO:0008006" key="5">
    <source>
        <dbReference type="Google" id="ProtNLM"/>
    </source>
</evidence>
<keyword evidence="2" id="KW-0812">Transmembrane</keyword>
<dbReference type="KEGG" id="kvr:CIB50_0002269"/>
<evidence type="ECO:0000256" key="2">
    <source>
        <dbReference type="SAM" id="Phobius"/>
    </source>
</evidence>
<dbReference type="EMBL" id="CP059343">
    <property type="protein sequence ID" value="QMS57523.1"/>
    <property type="molecule type" value="Genomic_DNA"/>
</dbReference>
<keyword evidence="2" id="KW-0472">Membrane</keyword>
<evidence type="ECO:0000256" key="1">
    <source>
        <dbReference type="SAM" id="MobiDB-lite"/>
    </source>
</evidence>
<accession>A0A7D7Q8S8</accession>
<sequence length="330" mass="32566">MPRATIESSAPSPRAALWLVVPLAAASLGALGWLQADRLRSAGATDDPTLAVAVLAAGTCLAVAGWWIGGLAMLTLAAVARRLRWAGLERRATRLTPGLVARTTAAAVGIQLAVLSPAHADDAALDPFWGSAASGTEQLAAPGEQPSTTDAAAPAAIPSADGTSPASGTSANGTPGAEGGLGGTDAASEPGTATDPGAPASPDLPAGGSPAAGTTTGGAPAAGTPTGLPLGRSTGQADTRAGAPDGTTNSIANPPARERVADGVITVMAGDTLWDLSSQLLGPDVSDATVSQHLASWLEHNTLAEHGDLIHPGDQLRVPPHLLTQQNARE</sequence>
<dbReference type="Proteomes" id="UP000216825">
    <property type="component" value="Chromosome"/>
</dbReference>
<evidence type="ECO:0000313" key="3">
    <source>
        <dbReference type="EMBL" id="QMS57523.1"/>
    </source>
</evidence>
<dbReference type="Gene3D" id="3.10.350.10">
    <property type="entry name" value="LysM domain"/>
    <property type="match status" value="1"/>
</dbReference>
<feature type="compositionally biased region" description="Low complexity" evidence="1">
    <location>
        <begin position="204"/>
        <end position="231"/>
    </location>
</feature>
<feature type="compositionally biased region" description="Low complexity" evidence="1">
    <location>
        <begin position="147"/>
        <end position="161"/>
    </location>
</feature>
<keyword evidence="4" id="KW-1185">Reference proteome</keyword>
<protein>
    <recommendedName>
        <fullName evidence="5">LysM domain-containing protein</fullName>
    </recommendedName>
</protein>